<dbReference type="AlphaFoldDB" id="A0AAU7FBC2"/>
<dbReference type="InterPro" id="IPR001638">
    <property type="entry name" value="Solute-binding_3/MltF_N"/>
</dbReference>
<dbReference type="KEGG" id="cmav:ABHF33_01040"/>
<dbReference type="Gene3D" id="3.40.190.10">
    <property type="entry name" value="Periplasmic binding protein-like II"/>
    <property type="match status" value="1"/>
</dbReference>
<gene>
    <name evidence="5" type="ORF">ABHF33_01040</name>
</gene>
<dbReference type="PANTHER" id="PTHR30085">
    <property type="entry name" value="AMINO ACID ABC TRANSPORTER PERMEASE"/>
    <property type="match status" value="1"/>
</dbReference>
<keyword evidence="2" id="KW-0813">Transport</keyword>
<comment type="similarity">
    <text evidence="1">Belongs to the bacterial solute-binding protein 3 family.</text>
</comment>
<dbReference type="Pfam" id="PF00497">
    <property type="entry name" value="SBP_bac_3"/>
    <property type="match status" value="1"/>
</dbReference>
<evidence type="ECO:0000313" key="5">
    <source>
        <dbReference type="EMBL" id="XBM00900.1"/>
    </source>
</evidence>
<dbReference type="InterPro" id="IPR051455">
    <property type="entry name" value="Bact_solute-bind_prot3"/>
</dbReference>
<evidence type="ECO:0000256" key="3">
    <source>
        <dbReference type="ARBA" id="ARBA00022729"/>
    </source>
</evidence>
<keyword evidence="3" id="KW-0732">Signal</keyword>
<dbReference type="RefSeq" id="WP_348945227.1">
    <property type="nucleotide sequence ID" value="NZ_CP157355.1"/>
</dbReference>
<name>A0AAU7FBC2_9NEIS</name>
<evidence type="ECO:0000259" key="4">
    <source>
        <dbReference type="Pfam" id="PF00497"/>
    </source>
</evidence>
<protein>
    <submittedName>
        <fullName evidence="5">Transporter substrate-binding domain-containing protein</fullName>
    </submittedName>
</protein>
<dbReference type="PROSITE" id="PS01039">
    <property type="entry name" value="SBP_BACTERIAL_3"/>
    <property type="match status" value="1"/>
</dbReference>
<reference evidence="5" key="1">
    <citation type="submission" date="2024-05" db="EMBL/GenBank/DDBJ databases">
        <authorList>
            <person name="Yang L."/>
            <person name="Pan L."/>
        </authorList>
    </citation>
    <scope>NUCLEOTIDE SEQUENCE</scope>
    <source>
        <strain evidence="5">FCG-7</strain>
    </source>
</reference>
<evidence type="ECO:0000256" key="1">
    <source>
        <dbReference type="ARBA" id="ARBA00010333"/>
    </source>
</evidence>
<accession>A0AAU7FBC2</accession>
<evidence type="ECO:0000256" key="2">
    <source>
        <dbReference type="ARBA" id="ARBA00022448"/>
    </source>
</evidence>
<sequence length="99" mass="11028">MAAFDSNPPFGFVDEKTRQLIGFDVEIAQAIAKKLGVKLELQATNPANRIPLLIANKVDLVAANFTITDERRKQLEFSTPYFATGQKFIAKKRRAENCG</sequence>
<dbReference type="InterPro" id="IPR018313">
    <property type="entry name" value="SBP_3_CS"/>
</dbReference>
<dbReference type="GO" id="GO:0005576">
    <property type="term" value="C:extracellular region"/>
    <property type="evidence" value="ECO:0007669"/>
    <property type="project" value="TreeGrafter"/>
</dbReference>
<organism evidence="5">
    <name type="scientific">Chitinibacter mangrovi</name>
    <dbReference type="NCBI Taxonomy" id="3153927"/>
    <lineage>
        <taxon>Bacteria</taxon>
        <taxon>Pseudomonadati</taxon>
        <taxon>Pseudomonadota</taxon>
        <taxon>Betaproteobacteria</taxon>
        <taxon>Neisseriales</taxon>
        <taxon>Chitinibacteraceae</taxon>
        <taxon>Chitinibacter</taxon>
    </lineage>
</organism>
<dbReference type="SUPFAM" id="SSF53850">
    <property type="entry name" value="Periplasmic binding protein-like II"/>
    <property type="match status" value="1"/>
</dbReference>
<dbReference type="PANTHER" id="PTHR30085:SF6">
    <property type="entry name" value="ABC TRANSPORTER GLUTAMINE-BINDING PROTEIN GLNH"/>
    <property type="match status" value="1"/>
</dbReference>
<dbReference type="GO" id="GO:0006865">
    <property type="term" value="P:amino acid transport"/>
    <property type="evidence" value="ECO:0007669"/>
    <property type="project" value="TreeGrafter"/>
</dbReference>
<dbReference type="GO" id="GO:0030288">
    <property type="term" value="C:outer membrane-bounded periplasmic space"/>
    <property type="evidence" value="ECO:0007669"/>
    <property type="project" value="TreeGrafter"/>
</dbReference>
<proteinExistence type="inferred from homology"/>
<feature type="domain" description="Solute-binding protein family 3/N-terminal" evidence="4">
    <location>
        <begin position="5"/>
        <end position="93"/>
    </location>
</feature>
<dbReference type="EMBL" id="CP157355">
    <property type="protein sequence ID" value="XBM00900.1"/>
    <property type="molecule type" value="Genomic_DNA"/>
</dbReference>